<gene>
    <name evidence="3" type="ordered locus">Reut_A1858</name>
</gene>
<dbReference type="OrthoDB" id="9181422at2"/>
<evidence type="ECO:0000313" key="3">
    <source>
        <dbReference type="EMBL" id="AAZ61223.1"/>
    </source>
</evidence>
<keyword evidence="3" id="KW-0472">Membrane</keyword>
<evidence type="ECO:0000259" key="2">
    <source>
        <dbReference type="Pfam" id="PF13511"/>
    </source>
</evidence>
<dbReference type="STRING" id="264198.Reut_A1858"/>
<sequence length="201" mass="21197">MPPGSHPWHLTGTATVAGHQKTSSHYRLSAMIRSSALSLSLLAAALAAVPAAASAQWQWRDANGRMVYSDVPPPPSVTRIVKAPGQLAGEYRPSESAPASDGASAKPAIAKSAAAPAPTAEEGFQKRRAERLEAATEEARKEKEASERASRCAELRNYANGLQQGVRAAVMTGDGSVQRLDGEQRQAEIVKTNANIEKNCG</sequence>
<accession>Q470G0</accession>
<proteinExistence type="predicted"/>
<feature type="region of interest" description="Disordered" evidence="1">
    <location>
        <begin position="89"/>
        <end position="125"/>
    </location>
</feature>
<protein>
    <submittedName>
        <fullName evidence="3">Probable transmembrane protein</fullName>
    </submittedName>
</protein>
<dbReference type="EMBL" id="CP000090">
    <property type="protein sequence ID" value="AAZ61223.1"/>
    <property type="molecule type" value="Genomic_DNA"/>
</dbReference>
<feature type="compositionally biased region" description="Low complexity" evidence="1">
    <location>
        <begin position="103"/>
        <end position="120"/>
    </location>
</feature>
<dbReference type="KEGG" id="reu:Reut_A1858"/>
<organism evidence="3">
    <name type="scientific">Cupriavidus pinatubonensis (strain JMP 134 / LMG 1197)</name>
    <name type="common">Cupriavidus necator (strain JMP 134)</name>
    <dbReference type="NCBI Taxonomy" id="264198"/>
    <lineage>
        <taxon>Bacteria</taxon>
        <taxon>Pseudomonadati</taxon>
        <taxon>Pseudomonadota</taxon>
        <taxon>Betaproteobacteria</taxon>
        <taxon>Burkholderiales</taxon>
        <taxon>Burkholderiaceae</taxon>
        <taxon>Cupriavidus</taxon>
    </lineage>
</organism>
<dbReference type="Pfam" id="PF13511">
    <property type="entry name" value="DUF4124"/>
    <property type="match status" value="1"/>
</dbReference>
<evidence type="ECO:0000256" key="1">
    <source>
        <dbReference type="SAM" id="MobiDB-lite"/>
    </source>
</evidence>
<dbReference type="InterPro" id="IPR025392">
    <property type="entry name" value="DUF4124"/>
</dbReference>
<reference evidence="3" key="1">
    <citation type="submission" date="2005-08" db="EMBL/GenBank/DDBJ databases">
        <title>Complete sequence of Chromosome1 of Ralstonia eutropha JMP134.</title>
        <authorList>
            <person name="Copeland A."/>
            <person name="Lucas S."/>
            <person name="Lapidus A."/>
            <person name="Barry K."/>
            <person name="Detter J.C."/>
            <person name="Glavina T."/>
            <person name="Hammon N."/>
            <person name="Israni S."/>
            <person name="Pitluck S."/>
            <person name="Goltsman E."/>
            <person name="Martinez M."/>
            <person name="Schmutz J."/>
            <person name="Larimer F."/>
            <person name="Land M."/>
            <person name="Lykidis A."/>
            <person name="Richardson P."/>
        </authorList>
    </citation>
    <scope>NUCLEOTIDE SEQUENCE</scope>
    <source>
        <strain evidence="3">JMP134</strain>
    </source>
</reference>
<dbReference type="HOGENOM" id="CLU_108835_0_1_4"/>
<dbReference type="AlphaFoldDB" id="Q470G0"/>
<dbReference type="eggNOG" id="ENOG5030SUF">
    <property type="taxonomic scope" value="Bacteria"/>
</dbReference>
<keyword evidence="3" id="KW-0812">Transmembrane</keyword>
<name>Q470G0_CUPPJ</name>
<feature type="domain" description="DUF4124" evidence="2">
    <location>
        <begin position="43"/>
        <end position="86"/>
    </location>
</feature>